<dbReference type="InterPro" id="IPR029157">
    <property type="entry name" value="CEP44_CC"/>
</dbReference>
<gene>
    <name evidence="11" type="ORF">TcWFU_004170</name>
</gene>
<evidence type="ECO:0000256" key="9">
    <source>
        <dbReference type="SAM" id="MobiDB-lite"/>
    </source>
</evidence>
<evidence type="ECO:0000259" key="10">
    <source>
        <dbReference type="Pfam" id="PF15007"/>
    </source>
</evidence>
<evidence type="ECO:0000256" key="2">
    <source>
        <dbReference type="ARBA" id="ARBA00004214"/>
    </source>
</evidence>
<feature type="compositionally biased region" description="Polar residues" evidence="9">
    <location>
        <begin position="511"/>
        <end position="520"/>
    </location>
</feature>
<comment type="function">
    <text evidence="8">Centriole-enriched microtubule-binding protein involved in centriole biogenesis. In collaboration with CEP295 and POC1B, is required for the centriole-to-centrosome conversion by ensuring the formation of bona fide centriole wall. Functions as a linker component that maintains centrosome cohesion. Associates with CROCC and regulates its stability and localization to the centrosome.</text>
</comment>
<comment type="caution">
    <text evidence="11">The sequence shown here is derived from an EMBL/GenBank/DDBJ whole genome shotgun (WGS) entry which is preliminary data.</text>
</comment>
<evidence type="ECO:0000256" key="3">
    <source>
        <dbReference type="ARBA" id="ARBA00004647"/>
    </source>
</evidence>
<evidence type="ECO:0000256" key="4">
    <source>
        <dbReference type="ARBA" id="ARBA00014053"/>
    </source>
</evidence>
<dbReference type="Pfam" id="PF15007">
    <property type="entry name" value="CEP44"/>
    <property type="match status" value="1"/>
</dbReference>
<feature type="compositionally biased region" description="Polar residues" evidence="9">
    <location>
        <begin position="186"/>
        <end position="195"/>
    </location>
</feature>
<dbReference type="PANTHER" id="PTHR31477:SF1">
    <property type="entry name" value="CENTROSOMAL PROTEIN OF 44 KDA"/>
    <property type="match status" value="1"/>
</dbReference>
<proteinExistence type="predicted"/>
<keyword evidence="6" id="KW-0175">Coiled coil</keyword>
<dbReference type="EMBL" id="JAKROA010000001">
    <property type="protein sequence ID" value="KAL5111910.1"/>
    <property type="molecule type" value="Genomic_DNA"/>
</dbReference>
<evidence type="ECO:0000256" key="7">
    <source>
        <dbReference type="ARBA" id="ARBA00023212"/>
    </source>
</evidence>
<accession>A0ABR4QR67</accession>
<feature type="domain" description="Centrosomal CEP44" evidence="10">
    <location>
        <begin position="3"/>
        <end position="125"/>
    </location>
</feature>
<dbReference type="InterPro" id="IPR033603">
    <property type="entry name" value="CEP44"/>
</dbReference>
<keyword evidence="7" id="KW-0206">Cytoskeleton</keyword>
<evidence type="ECO:0000256" key="5">
    <source>
        <dbReference type="ARBA" id="ARBA00022490"/>
    </source>
</evidence>
<comment type="subcellular location">
    <subcellularLocation>
        <location evidence="1">Cytoplasm</location>
        <location evidence="1">Cytoskeleton</location>
        <location evidence="1">Microtubule organizing center</location>
        <location evidence="1">Centrosome</location>
        <location evidence="1">Centriole</location>
    </subcellularLocation>
    <subcellularLocation>
        <location evidence="3">Cytoplasm</location>
        <location evidence="3">Cytoskeleton</location>
        <location evidence="3">Spindle pole</location>
    </subcellularLocation>
    <subcellularLocation>
        <location evidence="2">Midbody</location>
    </subcellularLocation>
</comment>
<keyword evidence="12" id="KW-1185">Reference proteome</keyword>
<evidence type="ECO:0000256" key="8">
    <source>
        <dbReference type="ARBA" id="ARBA00046235"/>
    </source>
</evidence>
<evidence type="ECO:0000256" key="6">
    <source>
        <dbReference type="ARBA" id="ARBA00023054"/>
    </source>
</evidence>
<dbReference type="Proteomes" id="UP001651158">
    <property type="component" value="Unassembled WGS sequence"/>
</dbReference>
<feature type="region of interest" description="Disordered" evidence="9">
    <location>
        <begin position="497"/>
        <end position="524"/>
    </location>
</feature>
<reference evidence="11 12" key="1">
    <citation type="journal article" date="2022" name="Front. Cell. Infect. Microbiol.">
        <title>The Genomes of Two Strains of Taenia crassiceps the Animal Model for the Study of Human Cysticercosis.</title>
        <authorList>
            <person name="Bobes R.J."/>
            <person name="Estrada K."/>
            <person name="Rios-Valencia D.G."/>
            <person name="Calderon-Gallegos A."/>
            <person name="de la Torre P."/>
            <person name="Carrero J.C."/>
            <person name="Sanchez-Flores A."/>
            <person name="Laclette J.P."/>
        </authorList>
    </citation>
    <scope>NUCLEOTIDE SEQUENCE [LARGE SCALE GENOMIC DNA]</scope>
    <source>
        <strain evidence="11">WFUcys</strain>
    </source>
</reference>
<dbReference type="PANTHER" id="PTHR31477">
    <property type="entry name" value="CENTROSOMAL PROTEIN OF 44 KDA"/>
    <property type="match status" value="1"/>
</dbReference>
<protein>
    <recommendedName>
        <fullName evidence="4">Centrosomal protein of 44 kDa</fullName>
    </recommendedName>
</protein>
<evidence type="ECO:0000313" key="11">
    <source>
        <dbReference type="EMBL" id="KAL5111910.1"/>
    </source>
</evidence>
<feature type="region of interest" description="Disordered" evidence="9">
    <location>
        <begin position="169"/>
        <end position="232"/>
    </location>
</feature>
<sequence length="553" mass="60927">MSDLKQAVEALRRQLRFFHIGVDIDLHSMILGLSSPFIKLYRHLLCEYDNEVSLFLSSNNFLLSETEDHRFMESLYRICRDVFSMKPPLSLAQFLKNSFAAKKLKMAAEIVKAVGELQKDLCRKTPKKRGVCALSAGAGEGRQTANSSSSQRASHEACEDGVNTIFLQSSQQSQPSPTRHSRLPIPSQQTDTTLPPTADAKLLCANDPLDPGHPHRSKRGSSPSIAKDSSDSVKNDYLSGLLTNLNMLSNQLSQIIDRVAGIESRVFAIEQPMRKAATNQAGLLVDKAKLKAKDKHDSHNGEWAGSHIIAGLPPDLVGRSDRFYLVEKAKQKPSSDILNSTTERQLVYCRGWHPQYQSPPSDTSALAEINDHSLSSKPSINTSVASSSRFRLQNVPGVSISGRYSPEFTGFPKTSIHKEERNYASTNPTTEAHVVPTAVHNSVFRQTLEQDASLCQPSSVLQSKSDAYRSFPIVSHIESGCPGGGDDLTVFPEQPTARFTNGKDGPASTMERANSSNNSLDVDRGLKQQVNRILNMLTETQDLLESRRPLSTR</sequence>
<name>A0ABR4QR67_9CEST</name>
<keyword evidence="5" id="KW-0963">Cytoplasm</keyword>
<organism evidence="11 12">
    <name type="scientific">Taenia crassiceps</name>
    <dbReference type="NCBI Taxonomy" id="6207"/>
    <lineage>
        <taxon>Eukaryota</taxon>
        <taxon>Metazoa</taxon>
        <taxon>Spiralia</taxon>
        <taxon>Lophotrochozoa</taxon>
        <taxon>Platyhelminthes</taxon>
        <taxon>Cestoda</taxon>
        <taxon>Eucestoda</taxon>
        <taxon>Cyclophyllidea</taxon>
        <taxon>Taeniidae</taxon>
        <taxon>Taenia</taxon>
    </lineage>
</organism>
<evidence type="ECO:0000256" key="1">
    <source>
        <dbReference type="ARBA" id="ARBA00004114"/>
    </source>
</evidence>
<evidence type="ECO:0000313" key="12">
    <source>
        <dbReference type="Proteomes" id="UP001651158"/>
    </source>
</evidence>